<organism evidence="2 3">
    <name type="scientific">Tetraparma gracilis</name>
    <dbReference type="NCBI Taxonomy" id="2962635"/>
    <lineage>
        <taxon>Eukaryota</taxon>
        <taxon>Sar</taxon>
        <taxon>Stramenopiles</taxon>
        <taxon>Ochrophyta</taxon>
        <taxon>Bolidophyceae</taxon>
        <taxon>Parmales</taxon>
        <taxon>Triparmaceae</taxon>
        <taxon>Tetraparma</taxon>
    </lineage>
</organism>
<comment type="caution">
    <text evidence="2">The sequence shown here is derived from an EMBL/GenBank/DDBJ whole genome shotgun (WGS) entry which is preliminary data.</text>
</comment>
<dbReference type="InterPro" id="IPR036249">
    <property type="entry name" value="Thioredoxin-like_sf"/>
</dbReference>
<dbReference type="PROSITE" id="PS50404">
    <property type="entry name" value="GST_NTER"/>
    <property type="match status" value="1"/>
</dbReference>
<feature type="domain" description="GST N-terminal" evidence="1">
    <location>
        <begin position="4"/>
        <end position="84"/>
    </location>
</feature>
<evidence type="ECO:0000313" key="2">
    <source>
        <dbReference type="EMBL" id="GMI53285.1"/>
    </source>
</evidence>
<accession>A0ABQ6NBL3</accession>
<dbReference type="EMBL" id="BRYB01006616">
    <property type="protein sequence ID" value="GMI53285.1"/>
    <property type="molecule type" value="Genomic_DNA"/>
</dbReference>
<proteinExistence type="predicted"/>
<gene>
    <name evidence="2" type="ORF">TeGR_g15183</name>
</gene>
<dbReference type="Gene3D" id="1.20.1050.10">
    <property type="match status" value="1"/>
</dbReference>
<dbReference type="Proteomes" id="UP001165060">
    <property type="component" value="Unassembled WGS sequence"/>
</dbReference>
<dbReference type="Gene3D" id="3.40.30.10">
    <property type="entry name" value="Glutaredoxin"/>
    <property type="match status" value="1"/>
</dbReference>
<reference evidence="2 3" key="1">
    <citation type="journal article" date="2023" name="Commun. Biol.">
        <title>Genome analysis of Parmales, the sister group of diatoms, reveals the evolutionary specialization of diatoms from phago-mixotrophs to photoautotrophs.</title>
        <authorList>
            <person name="Ban H."/>
            <person name="Sato S."/>
            <person name="Yoshikawa S."/>
            <person name="Yamada K."/>
            <person name="Nakamura Y."/>
            <person name="Ichinomiya M."/>
            <person name="Sato N."/>
            <person name="Blanc-Mathieu R."/>
            <person name="Endo H."/>
            <person name="Kuwata A."/>
            <person name="Ogata H."/>
        </authorList>
    </citation>
    <scope>NUCLEOTIDE SEQUENCE [LARGE SCALE GENOMIC DNA]</scope>
</reference>
<keyword evidence="3" id="KW-1185">Reference proteome</keyword>
<sequence>MASTPINLYYWGMLGRQAPCVRMLEHTGTAYNHISDRGKFADVMSKFGASGDCFAPPVVQDGDFAVSQSTACAMYLGKKLGLTPAGYDDYKCMQWLADCVDVFEGGVGKSNEHGPALKKFLEGGRWAQLMSNLEAGIRGPFYLGAEPCAADFFLASMIGHRATTLFAQVKEKHGFDAMAGYPKARGVYDALSSTDAWKNYSDLNPIFGPVKDEVLNAYNAEE</sequence>
<name>A0ABQ6NBL3_9STRA</name>
<dbReference type="SUPFAM" id="SSF47616">
    <property type="entry name" value="GST C-terminal domain-like"/>
    <property type="match status" value="1"/>
</dbReference>
<dbReference type="InterPro" id="IPR036282">
    <property type="entry name" value="Glutathione-S-Trfase_C_sf"/>
</dbReference>
<dbReference type="InterPro" id="IPR004045">
    <property type="entry name" value="Glutathione_S-Trfase_N"/>
</dbReference>
<protein>
    <recommendedName>
        <fullName evidence="1">GST N-terminal domain-containing protein</fullName>
    </recommendedName>
</protein>
<evidence type="ECO:0000313" key="3">
    <source>
        <dbReference type="Proteomes" id="UP001165060"/>
    </source>
</evidence>
<evidence type="ECO:0000259" key="1">
    <source>
        <dbReference type="PROSITE" id="PS50404"/>
    </source>
</evidence>
<dbReference type="SUPFAM" id="SSF52833">
    <property type="entry name" value="Thioredoxin-like"/>
    <property type="match status" value="1"/>
</dbReference>